<dbReference type="AlphaFoldDB" id="A0A9Q8Z7D2"/>
<dbReference type="InterPro" id="IPR036188">
    <property type="entry name" value="FAD/NAD-bd_sf"/>
</dbReference>
<dbReference type="SUPFAM" id="SSF54373">
    <property type="entry name" value="FAD-linked reductases, C-terminal domain"/>
    <property type="match status" value="1"/>
</dbReference>
<dbReference type="Proteomes" id="UP001056012">
    <property type="component" value="Chromosome 3"/>
</dbReference>
<dbReference type="GO" id="GO:0006782">
    <property type="term" value="P:protoporphyrinogen IX biosynthetic process"/>
    <property type="evidence" value="ECO:0007669"/>
    <property type="project" value="UniProtKB-UniRule"/>
</dbReference>
<dbReference type="Pfam" id="PF01593">
    <property type="entry name" value="Amino_oxidase"/>
    <property type="match status" value="1"/>
</dbReference>
<comment type="catalytic activity">
    <reaction evidence="10 11">
        <text>protoporphyrinogen IX + 3 O2 = protoporphyrin IX + 3 H2O2</text>
        <dbReference type="Rhea" id="RHEA:25576"/>
        <dbReference type="ChEBI" id="CHEBI:15379"/>
        <dbReference type="ChEBI" id="CHEBI:16240"/>
        <dbReference type="ChEBI" id="CHEBI:57306"/>
        <dbReference type="ChEBI" id="CHEBI:57307"/>
        <dbReference type="EC" id="1.3.3.4"/>
    </reaction>
</comment>
<evidence type="ECO:0000256" key="5">
    <source>
        <dbReference type="ARBA" id="ARBA00022630"/>
    </source>
</evidence>
<keyword evidence="9 11" id="KW-0627">Porphyrin biosynthesis</keyword>
<dbReference type="SUPFAM" id="SSF51905">
    <property type="entry name" value="FAD/NAD(P)-binding domain"/>
    <property type="match status" value="1"/>
</dbReference>
<evidence type="ECO:0000256" key="10">
    <source>
        <dbReference type="ARBA" id="ARBA00047554"/>
    </source>
</evidence>
<dbReference type="GO" id="GO:0005743">
    <property type="term" value="C:mitochondrial inner membrane"/>
    <property type="evidence" value="ECO:0007669"/>
    <property type="project" value="UniProtKB-SubCell"/>
</dbReference>
<feature type="domain" description="Amine oxidase" evidence="12">
    <location>
        <begin position="65"/>
        <end position="547"/>
    </location>
</feature>
<dbReference type="InterPro" id="IPR050464">
    <property type="entry name" value="Zeta_carotene_desat/Oxidored"/>
</dbReference>
<evidence type="ECO:0000256" key="11">
    <source>
        <dbReference type="RuleBase" id="RU367069"/>
    </source>
</evidence>
<evidence type="ECO:0000256" key="1">
    <source>
        <dbReference type="ARBA" id="ARBA00002600"/>
    </source>
</evidence>
<evidence type="ECO:0000256" key="8">
    <source>
        <dbReference type="ARBA" id="ARBA00023133"/>
    </source>
</evidence>
<proteinExistence type="inferred from homology"/>
<evidence type="ECO:0000256" key="3">
    <source>
        <dbReference type="ARBA" id="ARBA00010551"/>
    </source>
</evidence>
<keyword evidence="14" id="KW-1185">Reference proteome</keyword>
<accession>A0A9Q8Z7D2</accession>
<comment type="similarity">
    <text evidence="3 11">Belongs to the protoporphyrinogen/coproporphyrinogen oxidase family. Protoporphyrinogen oxidase subfamily.</text>
</comment>
<keyword evidence="7 11" id="KW-0560">Oxidoreductase</keyword>
<comment type="function">
    <text evidence="1 11">Catalyzes the 6-electron oxidation of protoporphyrinogen-IX to form protoporphyrin-IX.</text>
</comment>
<dbReference type="OrthoDB" id="438553at2759"/>
<evidence type="ECO:0000313" key="13">
    <source>
        <dbReference type="EMBL" id="USP77742.1"/>
    </source>
</evidence>
<dbReference type="EMBL" id="CP089276">
    <property type="protein sequence ID" value="USP77742.1"/>
    <property type="molecule type" value="Genomic_DNA"/>
</dbReference>
<comment type="subcellular location">
    <subcellularLocation>
        <location evidence="11">Mitochondrion inner membrane</location>
    </subcellularLocation>
</comment>
<evidence type="ECO:0000256" key="2">
    <source>
        <dbReference type="ARBA" id="ARBA00005073"/>
    </source>
</evidence>
<keyword evidence="6 11" id="KW-0274">FAD</keyword>
<dbReference type="InterPro" id="IPR002937">
    <property type="entry name" value="Amino_oxidase"/>
</dbReference>
<dbReference type="InterPro" id="IPR004572">
    <property type="entry name" value="Protoporphyrinogen_oxidase"/>
</dbReference>
<protein>
    <recommendedName>
        <fullName evidence="4 11">Protoporphyrinogen oxidase</fullName>
        <ecNumber evidence="4 11">1.3.3.4</ecNumber>
    </recommendedName>
</protein>
<dbReference type="PANTHER" id="PTHR42923:SF3">
    <property type="entry name" value="PROTOPORPHYRINOGEN OXIDASE"/>
    <property type="match status" value="1"/>
</dbReference>
<evidence type="ECO:0000256" key="6">
    <source>
        <dbReference type="ARBA" id="ARBA00022827"/>
    </source>
</evidence>
<dbReference type="Gene3D" id="3.50.50.60">
    <property type="entry name" value="FAD/NAD(P)-binding domain"/>
    <property type="match status" value="1"/>
</dbReference>
<comment type="cofactor">
    <cofactor evidence="11">
        <name>FAD</name>
        <dbReference type="ChEBI" id="CHEBI:57692"/>
    </cofactor>
    <text evidence="11">Binds 1 FAD per subunit.</text>
</comment>
<organism evidence="13 14">
    <name type="scientific">Curvularia clavata</name>
    <dbReference type="NCBI Taxonomy" id="95742"/>
    <lineage>
        <taxon>Eukaryota</taxon>
        <taxon>Fungi</taxon>
        <taxon>Dikarya</taxon>
        <taxon>Ascomycota</taxon>
        <taxon>Pezizomycotina</taxon>
        <taxon>Dothideomycetes</taxon>
        <taxon>Pleosporomycetidae</taxon>
        <taxon>Pleosporales</taxon>
        <taxon>Pleosporineae</taxon>
        <taxon>Pleosporaceae</taxon>
        <taxon>Curvularia</taxon>
    </lineage>
</organism>
<keyword evidence="5 11" id="KW-0285">Flavoprotein</keyword>
<evidence type="ECO:0000259" key="12">
    <source>
        <dbReference type="Pfam" id="PF01593"/>
    </source>
</evidence>
<evidence type="ECO:0000313" key="14">
    <source>
        <dbReference type="Proteomes" id="UP001056012"/>
    </source>
</evidence>
<evidence type="ECO:0000256" key="7">
    <source>
        <dbReference type="ARBA" id="ARBA00023002"/>
    </source>
</evidence>
<dbReference type="NCBIfam" id="TIGR00562">
    <property type="entry name" value="proto_IX_ox"/>
    <property type="match status" value="1"/>
</dbReference>
<keyword evidence="8 11" id="KW-0350">Heme biosynthesis</keyword>
<comment type="pathway">
    <text evidence="2 11">Porphyrin-containing compound metabolism; protoporphyrin-IX biosynthesis; protoporphyrin-IX from protoporphyrinogen-IX: step 1/1.</text>
</comment>
<dbReference type="EC" id="1.3.3.4" evidence="4 11"/>
<dbReference type="PANTHER" id="PTHR42923">
    <property type="entry name" value="PROTOPORPHYRINOGEN OXIDASE"/>
    <property type="match status" value="1"/>
</dbReference>
<reference evidence="13" key="1">
    <citation type="submission" date="2021-12" db="EMBL/GenBank/DDBJ databases">
        <title>Curvularia clavata genome.</title>
        <authorList>
            <person name="Cao Y."/>
        </authorList>
    </citation>
    <scope>NUCLEOTIDE SEQUENCE</scope>
    <source>
        <strain evidence="13">Yc1106</strain>
    </source>
</reference>
<name>A0A9Q8Z7D2_CURCL</name>
<dbReference type="GO" id="GO:0004729">
    <property type="term" value="F:oxygen-dependent protoporphyrinogen oxidase activity"/>
    <property type="evidence" value="ECO:0007669"/>
    <property type="project" value="UniProtKB-UniRule"/>
</dbReference>
<evidence type="ECO:0000256" key="4">
    <source>
        <dbReference type="ARBA" id="ARBA00012867"/>
    </source>
</evidence>
<sequence>MRFQNVSQKTLKTVAARPVLASPSCHLPSHTNRHRPLLASSSHLLRQCRYQSSYPERIAVLGSGIGGLSSAYFLSKEFPQSKITVFEAGKETGGWIKSRRIGVKGQDGKPASVLFELGPRTLRNAPVTAGLIQDLGLVNDIVYTKRTEPGAKNRFIYYPNELNRLPSERPSLADFLSLWRTGILAGAMNMILEPMKLKRPASMTDETVGSFLSRRVDKRIADNLVSAVFHGIYAGDIWQLSAKSLLSLAWQLEGRYNNVLGGFFRMQNEDPRPEQLTLAHPYDRELIRVINEEIDLELDFARNLEETSMFTFRNGLQQLVWALQEALQARENVDIKVETPVQSFKPLTGSDKMGVEIVSEHQGSTTTETFDVAVSTLSNADLTPYVTVMTVNLFYPNTNLLPVEGFGYLIPQSVPFEQNPERALGVIFDSSAIKGQDTADGTKLTVMMGGHWWDGWADYPTEEEGIEMAKSVLQRHIGITEQPTAYTVNLARNCIPQYTVGYADRMKDFAQGMSSEFKGRLRVVGSQFNGVGVNDVITGAWKVAKDLRGEGWKSRSCGLDKITDEREWVVVPSSEMAYVKKAGVRVDSNGMNNRGDGGV</sequence>
<evidence type="ECO:0000256" key="9">
    <source>
        <dbReference type="ARBA" id="ARBA00023244"/>
    </source>
</evidence>
<dbReference type="VEuPathDB" id="FungiDB:yc1106_05016"/>
<gene>
    <name evidence="13" type="ORF">yc1106_05016</name>
</gene>